<accession>A0A8V5GRJ3</accession>
<evidence type="ECO:0000313" key="8">
    <source>
        <dbReference type="Proteomes" id="UP000694405"/>
    </source>
</evidence>
<dbReference type="Proteomes" id="UP000694405">
    <property type="component" value="Chromosome 21"/>
</dbReference>
<dbReference type="GO" id="GO:0043022">
    <property type="term" value="F:ribosome binding"/>
    <property type="evidence" value="ECO:0007669"/>
    <property type="project" value="InterPro"/>
</dbReference>
<evidence type="ECO:0000256" key="4">
    <source>
        <dbReference type="ARBA" id="ARBA00022989"/>
    </source>
</evidence>
<keyword evidence="6" id="KW-0472">Membrane</keyword>
<dbReference type="Ensembl" id="ENSMUNT00000030801.1">
    <property type="protein sequence ID" value="ENSMUNP00000031558.1"/>
    <property type="gene ID" value="ENSMUNG00000020020.1"/>
</dbReference>
<name>A0A8V5GRJ3_MELUD</name>
<organism evidence="7 8">
    <name type="scientific">Melopsittacus undulatus</name>
    <name type="common">Budgerigar</name>
    <name type="synonym">Psittacus undulatus</name>
    <dbReference type="NCBI Taxonomy" id="13146"/>
    <lineage>
        <taxon>Eukaryota</taxon>
        <taxon>Metazoa</taxon>
        <taxon>Chordata</taxon>
        <taxon>Craniata</taxon>
        <taxon>Vertebrata</taxon>
        <taxon>Euteleostomi</taxon>
        <taxon>Archelosauria</taxon>
        <taxon>Archosauria</taxon>
        <taxon>Dinosauria</taxon>
        <taxon>Saurischia</taxon>
        <taxon>Theropoda</taxon>
        <taxon>Coelurosauria</taxon>
        <taxon>Aves</taxon>
        <taxon>Neognathae</taxon>
        <taxon>Neoaves</taxon>
        <taxon>Telluraves</taxon>
        <taxon>Australaves</taxon>
        <taxon>Psittaciformes</taxon>
        <taxon>Psittaculidae</taxon>
        <taxon>Melopsittacus</taxon>
    </lineage>
</organism>
<dbReference type="GO" id="GO:0005743">
    <property type="term" value="C:mitochondrial inner membrane"/>
    <property type="evidence" value="ECO:0007669"/>
    <property type="project" value="UniProtKB-SubCell"/>
</dbReference>
<evidence type="ECO:0000313" key="7">
    <source>
        <dbReference type="Ensembl" id="ENSMUNP00000031558.1"/>
    </source>
</evidence>
<dbReference type="InterPro" id="IPR033122">
    <property type="entry name" value="LETM1-like_RBD"/>
</dbReference>
<dbReference type="PANTHER" id="PTHR14009">
    <property type="entry name" value="LEUCINE ZIPPER-EF-HAND CONTAINING TRANSMEMBRANE PROTEIN"/>
    <property type="match status" value="1"/>
</dbReference>
<keyword evidence="8" id="KW-1185">Reference proteome</keyword>
<dbReference type="PROSITE" id="PS51758">
    <property type="entry name" value="LETM1_RBD"/>
    <property type="match status" value="1"/>
</dbReference>
<protein>
    <submittedName>
        <fullName evidence="7">Uncharacterized protein</fullName>
    </submittedName>
</protein>
<dbReference type="PANTHER" id="PTHR14009:SF13">
    <property type="entry name" value="LETM1 DOMAIN-CONTAINING PROTEIN 1"/>
    <property type="match status" value="1"/>
</dbReference>
<evidence type="ECO:0000256" key="6">
    <source>
        <dbReference type="ARBA" id="ARBA00023136"/>
    </source>
</evidence>
<evidence type="ECO:0000256" key="1">
    <source>
        <dbReference type="ARBA" id="ARBA00004434"/>
    </source>
</evidence>
<keyword evidence="2" id="KW-0812">Transmembrane</keyword>
<dbReference type="InterPro" id="IPR044202">
    <property type="entry name" value="LETM1/MDM38-like"/>
</dbReference>
<reference evidence="7" key="3">
    <citation type="submission" date="2025-09" db="UniProtKB">
        <authorList>
            <consortium name="Ensembl"/>
        </authorList>
    </citation>
    <scope>IDENTIFICATION</scope>
</reference>
<keyword evidence="3" id="KW-0999">Mitochondrion inner membrane</keyword>
<evidence type="ECO:0000256" key="3">
    <source>
        <dbReference type="ARBA" id="ARBA00022792"/>
    </source>
</evidence>
<sequence>GTGSGWCHCHWSAWSKPITRSHMAPEGMGSSGLDHPSPLSRYFFPRQLLIRHFWTPQQQLEFQDTYDSIRRDSYPVVLESLVQAAHSLPDPRLQRRLQQLCSQRLHVLHVLPHMAPSSPLGGSPSLFPPQQALSRVLFLTPHLPGPILRRRLRSHVLEIRELDLALQRLSLGQLHEEELRAACYLRGLNCTDLDGASCRAWLEQWLGLSCRLEGDGGYGAAPALWGHVWDGPYGAAPALWGHGWDEPYGAAPALWGSSCPMGSWLG</sequence>
<proteinExistence type="predicted"/>
<reference evidence="7" key="1">
    <citation type="submission" date="2020-03" db="EMBL/GenBank/DDBJ databases">
        <title>Melopsittacus undulatus (budgerigar) genome, bMelUnd1, maternal haplotype with Z.</title>
        <authorList>
            <person name="Gedman G."/>
            <person name="Mountcastle J."/>
            <person name="Haase B."/>
            <person name="Formenti G."/>
            <person name="Wright T."/>
            <person name="Apodaca J."/>
            <person name="Pelan S."/>
            <person name="Chow W."/>
            <person name="Rhie A."/>
            <person name="Howe K."/>
            <person name="Fedrigo O."/>
            <person name="Jarvis E.D."/>
        </authorList>
    </citation>
    <scope>NUCLEOTIDE SEQUENCE [LARGE SCALE GENOMIC DNA]</scope>
</reference>
<evidence type="ECO:0000256" key="5">
    <source>
        <dbReference type="ARBA" id="ARBA00023128"/>
    </source>
</evidence>
<dbReference type="Pfam" id="PF07766">
    <property type="entry name" value="LETM1_RBD"/>
    <property type="match status" value="1"/>
</dbReference>
<keyword evidence="4" id="KW-1133">Transmembrane helix</keyword>
<reference evidence="7" key="2">
    <citation type="submission" date="2025-08" db="UniProtKB">
        <authorList>
            <consortium name="Ensembl"/>
        </authorList>
    </citation>
    <scope>IDENTIFICATION</scope>
</reference>
<keyword evidence="5" id="KW-0496">Mitochondrion</keyword>
<evidence type="ECO:0000256" key="2">
    <source>
        <dbReference type="ARBA" id="ARBA00022692"/>
    </source>
</evidence>
<comment type="subcellular location">
    <subcellularLocation>
        <location evidence="1">Mitochondrion inner membrane</location>
        <topology evidence="1">Single-pass membrane protein</topology>
    </subcellularLocation>
</comment>
<dbReference type="GO" id="GO:0030003">
    <property type="term" value="P:intracellular monoatomic cation homeostasis"/>
    <property type="evidence" value="ECO:0007669"/>
    <property type="project" value="TreeGrafter"/>
</dbReference>
<dbReference type="AlphaFoldDB" id="A0A8V5GRJ3"/>